<keyword evidence="1" id="KW-0472">Membrane</keyword>
<keyword evidence="1" id="KW-1133">Transmembrane helix</keyword>
<dbReference type="Pfam" id="PF22570">
    <property type="entry name" value="LiaF-TM"/>
    <property type="match status" value="1"/>
</dbReference>
<evidence type="ECO:0000259" key="3">
    <source>
        <dbReference type="Pfam" id="PF22570"/>
    </source>
</evidence>
<dbReference type="InterPro" id="IPR024425">
    <property type="entry name" value="LiaF-like_C"/>
</dbReference>
<dbReference type="EMBL" id="JAIXNE010000006">
    <property type="protein sequence ID" value="MCA6078606.1"/>
    <property type="molecule type" value="Genomic_DNA"/>
</dbReference>
<dbReference type="Pfam" id="PF09922">
    <property type="entry name" value="LiaF-like_C"/>
    <property type="match status" value="1"/>
</dbReference>
<evidence type="ECO:0000313" key="5">
    <source>
        <dbReference type="Proteomes" id="UP001139409"/>
    </source>
</evidence>
<evidence type="ECO:0000256" key="1">
    <source>
        <dbReference type="SAM" id="Phobius"/>
    </source>
</evidence>
<dbReference type="AlphaFoldDB" id="A0A9X1HVE6"/>
<feature type="domain" description="Cell wall-active antibiotics response LiaF-like C-terminal" evidence="2">
    <location>
        <begin position="139"/>
        <end position="209"/>
    </location>
</feature>
<accession>A0A9X1HVE6</accession>
<organism evidence="4 5">
    <name type="scientific">Fulvivirga sedimenti</name>
    <dbReference type="NCBI Taxonomy" id="2879465"/>
    <lineage>
        <taxon>Bacteria</taxon>
        <taxon>Pseudomonadati</taxon>
        <taxon>Bacteroidota</taxon>
        <taxon>Cytophagia</taxon>
        <taxon>Cytophagales</taxon>
        <taxon>Fulvivirgaceae</taxon>
        <taxon>Fulvivirga</taxon>
    </lineage>
</organism>
<dbReference type="RefSeq" id="WP_225699462.1">
    <property type="nucleotide sequence ID" value="NZ_JAIXNE010000006.1"/>
</dbReference>
<evidence type="ECO:0000313" key="4">
    <source>
        <dbReference type="EMBL" id="MCA6078606.1"/>
    </source>
</evidence>
<protein>
    <submittedName>
        <fullName evidence="4">Cell wall-active antibiotics response protein</fullName>
    </submittedName>
</protein>
<gene>
    <name evidence="4" type="ORF">LDX50_27275</name>
</gene>
<dbReference type="PANTHER" id="PTHR40763">
    <property type="entry name" value="MEMBRANE PROTEIN-RELATED"/>
    <property type="match status" value="1"/>
</dbReference>
<reference evidence="4" key="1">
    <citation type="submission" date="2021-09" db="EMBL/GenBank/DDBJ databases">
        <title>Fulvivirga sp. isolated from coastal sediment.</title>
        <authorList>
            <person name="Yu H."/>
        </authorList>
    </citation>
    <scope>NUCLEOTIDE SEQUENCE</scope>
    <source>
        <strain evidence="4">1062</strain>
    </source>
</reference>
<comment type="caution">
    <text evidence="4">The sequence shown here is derived from an EMBL/GenBank/DDBJ whole genome shotgun (WGS) entry which is preliminary data.</text>
</comment>
<dbReference type="Proteomes" id="UP001139409">
    <property type="component" value="Unassembled WGS sequence"/>
</dbReference>
<dbReference type="InterPro" id="IPR054331">
    <property type="entry name" value="LiaF_TM"/>
</dbReference>
<feature type="transmembrane region" description="Helical" evidence="1">
    <location>
        <begin position="89"/>
        <end position="107"/>
    </location>
</feature>
<proteinExistence type="predicted"/>
<feature type="transmembrane region" description="Helical" evidence="1">
    <location>
        <begin position="65"/>
        <end position="83"/>
    </location>
</feature>
<dbReference type="PANTHER" id="PTHR40763:SF5">
    <property type="entry name" value="MEMBRANE PROTEIN"/>
    <property type="match status" value="1"/>
</dbReference>
<keyword evidence="1" id="KW-0812">Transmembrane</keyword>
<feature type="transmembrane region" description="Helical" evidence="1">
    <location>
        <begin position="12"/>
        <end position="27"/>
    </location>
</feature>
<evidence type="ECO:0000259" key="2">
    <source>
        <dbReference type="Pfam" id="PF09922"/>
    </source>
</evidence>
<keyword evidence="5" id="KW-1185">Reference proteome</keyword>
<feature type="transmembrane region" description="Helical" evidence="1">
    <location>
        <begin position="39"/>
        <end position="58"/>
    </location>
</feature>
<name>A0A9X1HVE6_9BACT</name>
<sequence>MEEQRHTPDRRVWLGVALLLLGAAWLLDNLNVIPYHIEYYLFSWKTFLIALGAFLIVGRQKVGPGVVLIAIGSFFWLEDLNFFDFLNFNVWSIFWPLIIIAIGISLITRRNSPVDSFAGASGSTPGDPGGDLIDDFAIFGGRERTVNSQNFRGGKITAMFGGSEIDLRGAGLAPGTQVLDIFVMFGGTHILVPPDWNVRVEVFSLLGGFGDKRYSNLKVIPDSEKTLVIKGFVMFGGGEVSLNK</sequence>
<feature type="domain" description="LiaF transmembrane" evidence="3">
    <location>
        <begin position="13"/>
        <end position="111"/>
    </location>
</feature>